<dbReference type="PROSITE" id="PS50297">
    <property type="entry name" value="ANK_REP_REGION"/>
    <property type="match status" value="15"/>
</dbReference>
<dbReference type="Proteomes" id="UP001218218">
    <property type="component" value="Unassembled WGS sequence"/>
</dbReference>
<comment type="caution">
    <text evidence="7">The sequence shown here is derived from an EMBL/GenBank/DDBJ whole genome shotgun (WGS) entry which is preliminary data.</text>
</comment>
<evidence type="ECO:0000313" key="8">
    <source>
        <dbReference type="Proteomes" id="UP001218218"/>
    </source>
</evidence>
<protein>
    <submittedName>
        <fullName evidence="7">Ankyrin repeat-containing domain protein</fullName>
    </submittedName>
</protein>
<dbReference type="PANTHER" id="PTHR24198:SF165">
    <property type="entry name" value="ANKYRIN REPEAT-CONTAINING PROTEIN-RELATED"/>
    <property type="match status" value="1"/>
</dbReference>
<feature type="repeat" description="ANK" evidence="3">
    <location>
        <begin position="667"/>
        <end position="696"/>
    </location>
</feature>
<dbReference type="Pfam" id="PF13637">
    <property type="entry name" value="Ank_4"/>
    <property type="match status" value="1"/>
</dbReference>
<dbReference type="InterPro" id="IPR054471">
    <property type="entry name" value="GPIID_WHD"/>
</dbReference>
<feature type="repeat" description="ANK" evidence="3">
    <location>
        <begin position="697"/>
        <end position="729"/>
    </location>
</feature>
<evidence type="ECO:0000256" key="1">
    <source>
        <dbReference type="ARBA" id="ARBA00022737"/>
    </source>
</evidence>
<evidence type="ECO:0000256" key="4">
    <source>
        <dbReference type="SAM" id="MobiDB-lite"/>
    </source>
</evidence>
<evidence type="ECO:0000259" key="6">
    <source>
        <dbReference type="Pfam" id="PF24883"/>
    </source>
</evidence>
<dbReference type="Pfam" id="PF22939">
    <property type="entry name" value="WHD_GPIID"/>
    <property type="match status" value="1"/>
</dbReference>
<dbReference type="SUPFAM" id="SSF52540">
    <property type="entry name" value="P-loop containing nucleoside triphosphate hydrolases"/>
    <property type="match status" value="1"/>
</dbReference>
<proteinExistence type="predicted"/>
<feature type="repeat" description="ANK" evidence="3">
    <location>
        <begin position="961"/>
        <end position="993"/>
    </location>
</feature>
<dbReference type="Gene3D" id="1.25.40.20">
    <property type="entry name" value="Ankyrin repeat-containing domain"/>
    <property type="match status" value="3"/>
</dbReference>
<feature type="repeat" description="ANK" evidence="3">
    <location>
        <begin position="763"/>
        <end position="795"/>
    </location>
</feature>
<keyword evidence="2 3" id="KW-0040">ANK repeat</keyword>
<dbReference type="AlphaFoldDB" id="A0AAD7EKB8"/>
<gene>
    <name evidence="7" type="ORF">DFH08DRAFT_317122</name>
</gene>
<dbReference type="InterPro" id="IPR056884">
    <property type="entry name" value="NPHP3-like_N"/>
</dbReference>
<feature type="repeat" description="ANK" evidence="3">
    <location>
        <begin position="928"/>
        <end position="960"/>
    </location>
</feature>
<dbReference type="Pfam" id="PF12796">
    <property type="entry name" value="Ank_2"/>
    <property type="match status" value="5"/>
</dbReference>
<dbReference type="InterPro" id="IPR002110">
    <property type="entry name" value="Ankyrin_rpt"/>
</dbReference>
<dbReference type="Pfam" id="PF24883">
    <property type="entry name" value="NPHP3_N"/>
    <property type="match status" value="1"/>
</dbReference>
<feature type="region of interest" description="Disordered" evidence="4">
    <location>
        <begin position="1082"/>
        <end position="1119"/>
    </location>
</feature>
<reference evidence="7" key="1">
    <citation type="submission" date="2023-03" db="EMBL/GenBank/DDBJ databases">
        <title>Massive genome expansion in bonnet fungi (Mycena s.s.) driven by repeated elements and novel gene families across ecological guilds.</title>
        <authorList>
            <consortium name="Lawrence Berkeley National Laboratory"/>
            <person name="Harder C.B."/>
            <person name="Miyauchi S."/>
            <person name="Viragh M."/>
            <person name="Kuo A."/>
            <person name="Thoen E."/>
            <person name="Andreopoulos B."/>
            <person name="Lu D."/>
            <person name="Skrede I."/>
            <person name="Drula E."/>
            <person name="Henrissat B."/>
            <person name="Morin E."/>
            <person name="Kohler A."/>
            <person name="Barry K."/>
            <person name="LaButti K."/>
            <person name="Morin E."/>
            <person name="Salamov A."/>
            <person name="Lipzen A."/>
            <person name="Mereny Z."/>
            <person name="Hegedus B."/>
            <person name="Baldrian P."/>
            <person name="Stursova M."/>
            <person name="Weitz H."/>
            <person name="Taylor A."/>
            <person name="Grigoriev I.V."/>
            <person name="Nagy L.G."/>
            <person name="Martin F."/>
            <person name="Kauserud H."/>
        </authorList>
    </citation>
    <scope>NUCLEOTIDE SEQUENCE</scope>
    <source>
        <strain evidence="7">CBHHK002</strain>
    </source>
</reference>
<feature type="repeat" description="ANK" evidence="3">
    <location>
        <begin position="598"/>
        <end position="630"/>
    </location>
</feature>
<evidence type="ECO:0000313" key="7">
    <source>
        <dbReference type="EMBL" id="KAJ7328864.1"/>
    </source>
</evidence>
<dbReference type="SMART" id="SM00248">
    <property type="entry name" value="ANK"/>
    <property type="match status" value="16"/>
</dbReference>
<feature type="repeat" description="ANK" evidence="3">
    <location>
        <begin position="1027"/>
        <end position="1059"/>
    </location>
</feature>
<feature type="repeat" description="ANK" evidence="3">
    <location>
        <begin position="862"/>
        <end position="894"/>
    </location>
</feature>
<sequence length="1119" mass="121717">MPPQAGESPTATTQVIYGGTGGTGGKGGLYGGDGGGGEGPTVSYGIEAGHVTVNTILGGQQVESTERAQIIDWLSPLNFFLRQADIARTRQPGTGAWLLEDVCFQEWKSGSGKTLWCRGIPGAGKTVLVSMVVDHLDTDSETKNIRVACIYLNHKEAEEQTPEKLLSGLWRQLIFGKDVSPLARKLYQRHQEKRTTPSPSEIFEILQPVIGEYSMVYIIVDAIDEYLEAQRRVLLDYLAKMGPTVNLMITSRPHITPDVSLPNLSTLEIRATEHDVRRYVDEQIRISSRLSKHVQTRVDLREEIHLKITANVDGMFLLAKLHIESLSSKTTIKTVREALKALPKNLNDSYNEAMNRIESQNEEDRNKAHLALIWVVNAKRPLTVAELQVALAIEPDDWHLDDDNLLDIEIILSVCAGLVILDEQSNVVRLVHYTTQEYFESIQAHQFPDAQTDITRTLLTFLTTFLTLDDFVDAHWDWDKHLPPLVEYSQYCLMHAAGQPEAQLRTMILNFISRANQWKQAMSWRWRSLPWNFRDWPSEPSALWIAAAANFLEVARVLLEGTQQLYTTEINVAAYYGHLHMVQLLAEHGANVNAKSAYYGNAIQAAAYSGHKNIVQLLLNKGADVNAQGGHYGSPIQAAAYSGHENIVQLLLNKGAGVNAQGGFYGSPISAAAYNGHENIVQFLLNKGANMNAQGGYYGSPISVAAYNGHGNIVQFLLNKGADVNAQGGDYGSPIQAAAYSGHEKIVQLLLNKDADVNAQGGNYDSPIQAAAYSGHENIVQLLLNKGADVNAQGGHYGSPIQAAAYSGHENIVQLLLNKGADVNAQGGNYDSPIQAAAYSGHENIVQLLLNKGADVNAQGGHYGSPIQAAAYCSHENIVQLLLNKGADVNAQGGHYGSPIQAAACYSHENTVQLLLNKGADVNAQGGHYGSPIQAAAYRGHENIVQLLLNKGADVNAQGRHYGSPIQAAAYNSHENTVQLLLNKGADINAQGGHYGSPIQAAAYRGHENIVQLLLNKGADVNAQGRHYGSPIQVAAYNGHKNIVQLLLNKGADVNAQGGEHGSALQVALLHGHKSVVQLLQDNGAVDPPIRNEADEDYETDRGYETEGDYVTASELEDE</sequence>
<keyword evidence="8" id="KW-1185">Reference proteome</keyword>
<feature type="repeat" description="ANK" evidence="3">
    <location>
        <begin position="796"/>
        <end position="828"/>
    </location>
</feature>
<dbReference type="PANTHER" id="PTHR24198">
    <property type="entry name" value="ANKYRIN REPEAT AND PROTEIN KINASE DOMAIN-CONTAINING PROTEIN"/>
    <property type="match status" value="1"/>
</dbReference>
<organism evidence="7 8">
    <name type="scientific">Mycena albidolilacea</name>
    <dbReference type="NCBI Taxonomy" id="1033008"/>
    <lineage>
        <taxon>Eukaryota</taxon>
        <taxon>Fungi</taxon>
        <taxon>Dikarya</taxon>
        <taxon>Basidiomycota</taxon>
        <taxon>Agaricomycotina</taxon>
        <taxon>Agaricomycetes</taxon>
        <taxon>Agaricomycetidae</taxon>
        <taxon>Agaricales</taxon>
        <taxon>Marasmiineae</taxon>
        <taxon>Mycenaceae</taxon>
        <taxon>Mycena</taxon>
    </lineage>
</organism>
<name>A0AAD7EKB8_9AGAR</name>
<feature type="repeat" description="ANK" evidence="3">
    <location>
        <begin position="895"/>
        <end position="927"/>
    </location>
</feature>
<dbReference type="EMBL" id="JARIHO010000038">
    <property type="protein sequence ID" value="KAJ7328864.1"/>
    <property type="molecule type" value="Genomic_DNA"/>
</dbReference>
<evidence type="ECO:0000256" key="2">
    <source>
        <dbReference type="ARBA" id="ARBA00023043"/>
    </source>
</evidence>
<keyword evidence="1" id="KW-0677">Repeat</keyword>
<dbReference type="PROSITE" id="PS50088">
    <property type="entry name" value="ANK_REPEAT"/>
    <property type="match status" value="15"/>
</dbReference>
<dbReference type="InterPro" id="IPR027417">
    <property type="entry name" value="P-loop_NTPase"/>
</dbReference>
<feature type="repeat" description="ANK" evidence="3">
    <location>
        <begin position="730"/>
        <end position="762"/>
    </location>
</feature>
<evidence type="ECO:0000256" key="3">
    <source>
        <dbReference type="PROSITE-ProRule" id="PRU00023"/>
    </source>
</evidence>
<accession>A0AAD7EKB8</accession>
<feature type="repeat" description="ANK" evidence="3">
    <location>
        <begin position="829"/>
        <end position="861"/>
    </location>
</feature>
<feature type="repeat" description="ANK" evidence="3">
    <location>
        <begin position="631"/>
        <end position="663"/>
    </location>
</feature>
<dbReference type="SUPFAM" id="SSF48403">
    <property type="entry name" value="Ankyrin repeat"/>
    <property type="match status" value="2"/>
</dbReference>
<feature type="domain" description="GPI inositol-deacylase winged helix" evidence="5">
    <location>
        <begin position="363"/>
        <end position="439"/>
    </location>
</feature>
<feature type="domain" description="Nephrocystin 3-like N-terminal" evidence="6">
    <location>
        <begin position="93"/>
        <end position="252"/>
    </location>
</feature>
<evidence type="ECO:0000259" key="5">
    <source>
        <dbReference type="Pfam" id="PF22939"/>
    </source>
</evidence>
<dbReference type="InterPro" id="IPR036770">
    <property type="entry name" value="Ankyrin_rpt-contain_sf"/>
</dbReference>
<feature type="repeat" description="ANK" evidence="3">
    <location>
        <begin position="565"/>
        <end position="597"/>
    </location>
</feature>
<feature type="repeat" description="ANK" evidence="3">
    <location>
        <begin position="994"/>
        <end position="1026"/>
    </location>
</feature>
<dbReference type="Gene3D" id="3.40.50.300">
    <property type="entry name" value="P-loop containing nucleotide triphosphate hydrolases"/>
    <property type="match status" value="1"/>
</dbReference>